<keyword evidence="3" id="KW-0804">Transcription</keyword>
<dbReference type="InterPro" id="IPR050109">
    <property type="entry name" value="HTH-type_TetR-like_transc_reg"/>
</dbReference>
<organism evidence="6 7">
    <name type="scientific">Rhodococcus oxybenzonivorans</name>
    <dbReference type="NCBI Taxonomy" id="1990687"/>
    <lineage>
        <taxon>Bacteria</taxon>
        <taxon>Bacillati</taxon>
        <taxon>Actinomycetota</taxon>
        <taxon>Actinomycetes</taxon>
        <taxon>Mycobacteriales</taxon>
        <taxon>Nocardiaceae</taxon>
        <taxon>Rhodococcus</taxon>
    </lineage>
</organism>
<dbReference type="InterPro" id="IPR009057">
    <property type="entry name" value="Homeodomain-like_sf"/>
</dbReference>
<evidence type="ECO:0000313" key="6">
    <source>
        <dbReference type="EMBL" id="AWK72287.1"/>
    </source>
</evidence>
<dbReference type="PANTHER" id="PTHR30055">
    <property type="entry name" value="HTH-TYPE TRANSCRIPTIONAL REGULATOR RUTR"/>
    <property type="match status" value="1"/>
</dbReference>
<dbReference type="OrthoDB" id="4823039at2"/>
<dbReference type="Pfam" id="PF00440">
    <property type="entry name" value="TetR_N"/>
    <property type="match status" value="1"/>
</dbReference>
<keyword evidence="2 4" id="KW-0238">DNA-binding</keyword>
<name>A0A2S2BUH4_9NOCA</name>
<evidence type="ECO:0000256" key="4">
    <source>
        <dbReference type="PROSITE-ProRule" id="PRU00335"/>
    </source>
</evidence>
<protein>
    <submittedName>
        <fullName evidence="6">TetR family transcriptional regulator</fullName>
    </submittedName>
</protein>
<dbReference type="GO" id="GO:0003700">
    <property type="term" value="F:DNA-binding transcription factor activity"/>
    <property type="evidence" value="ECO:0007669"/>
    <property type="project" value="TreeGrafter"/>
</dbReference>
<evidence type="ECO:0000256" key="3">
    <source>
        <dbReference type="ARBA" id="ARBA00023163"/>
    </source>
</evidence>
<dbReference type="EMBL" id="CP021354">
    <property type="protein sequence ID" value="AWK72287.1"/>
    <property type="molecule type" value="Genomic_DNA"/>
</dbReference>
<evidence type="ECO:0000256" key="2">
    <source>
        <dbReference type="ARBA" id="ARBA00023125"/>
    </source>
</evidence>
<feature type="DNA-binding region" description="H-T-H motif" evidence="4">
    <location>
        <begin position="42"/>
        <end position="61"/>
    </location>
</feature>
<evidence type="ECO:0000259" key="5">
    <source>
        <dbReference type="PROSITE" id="PS50977"/>
    </source>
</evidence>
<dbReference type="Proteomes" id="UP000245711">
    <property type="component" value="Chromosome"/>
</dbReference>
<accession>A0A2S2BUH4</accession>
<dbReference type="AlphaFoldDB" id="A0A2S2BUH4"/>
<dbReference type="SUPFAM" id="SSF46689">
    <property type="entry name" value="Homeodomain-like"/>
    <property type="match status" value="1"/>
</dbReference>
<dbReference type="PROSITE" id="PS50977">
    <property type="entry name" value="HTH_TETR_2"/>
    <property type="match status" value="1"/>
</dbReference>
<gene>
    <name evidence="6" type="ORF">CBI38_12595</name>
</gene>
<keyword evidence="7" id="KW-1185">Reference proteome</keyword>
<dbReference type="GO" id="GO:0000976">
    <property type="term" value="F:transcription cis-regulatory region binding"/>
    <property type="evidence" value="ECO:0007669"/>
    <property type="project" value="TreeGrafter"/>
</dbReference>
<sequence length="211" mass="22977">MLEPVRRTYSSPLRAESARRTRVLVRDAAARLFVDRGYVRTTVRTVAEAAGVATRTVFTAFPGGKAELFHEALAAAIEGGDDSMPTVYASASRDGDPVERILDEVVGYGADVLERAGTLMLTSIKSSGADEDMRRFAEEGARASAANAMTLAEGLAAHDLLRPEISVQRAADVLFTVVSPQVHSMLRHDCGWDIDEYRNWVKAMIRASLLH</sequence>
<dbReference type="RefSeq" id="WP_109329319.1">
    <property type="nucleotide sequence ID" value="NZ_CP021354.1"/>
</dbReference>
<dbReference type="InterPro" id="IPR001647">
    <property type="entry name" value="HTH_TetR"/>
</dbReference>
<dbReference type="PANTHER" id="PTHR30055:SF234">
    <property type="entry name" value="HTH-TYPE TRANSCRIPTIONAL REGULATOR BETI"/>
    <property type="match status" value="1"/>
</dbReference>
<proteinExistence type="predicted"/>
<reference evidence="6 7" key="1">
    <citation type="submission" date="2017-05" db="EMBL/GenBank/DDBJ databases">
        <title>Isolation of Rhodococcus sp. S2-17 biodegrading of BP-3.</title>
        <authorList>
            <person name="Lee Y."/>
            <person name="Kim K.H."/>
            <person name="Chun B.H."/>
            <person name="Jung H.S."/>
            <person name="Jeon C.O."/>
        </authorList>
    </citation>
    <scope>NUCLEOTIDE SEQUENCE [LARGE SCALE GENOMIC DNA]</scope>
    <source>
        <strain evidence="6 7">S2-17</strain>
    </source>
</reference>
<dbReference type="Gene3D" id="1.10.357.10">
    <property type="entry name" value="Tetracycline Repressor, domain 2"/>
    <property type="match status" value="1"/>
</dbReference>
<evidence type="ECO:0000256" key="1">
    <source>
        <dbReference type="ARBA" id="ARBA00023015"/>
    </source>
</evidence>
<evidence type="ECO:0000313" key="7">
    <source>
        <dbReference type="Proteomes" id="UP000245711"/>
    </source>
</evidence>
<feature type="domain" description="HTH tetR-type" evidence="5">
    <location>
        <begin position="19"/>
        <end position="79"/>
    </location>
</feature>
<dbReference type="KEGG" id="roz:CBI38_12595"/>
<keyword evidence="1" id="KW-0805">Transcription regulation</keyword>